<proteinExistence type="predicted"/>
<protein>
    <submittedName>
        <fullName evidence="1">Uncharacterized protein</fullName>
    </submittedName>
</protein>
<dbReference type="EMBL" id="KZ825016">
    <property type="protein sequence ID" value="RAH64283.1"/>
    <property type="molecule type" value="Genomic_DNA"/>
</dbReference>
<name>A0ACD1GSN0_9EURO</name>
<evidence type="ECO:0000313" key="1">
    <source>
        <dbReference type="EMBL" id="RAH64283.1"/>
    </source>
</evidence>
<keyword evidence="2" id="KW-1185">Reference proteome</keyword>
<reference evidence="1" key="1">
    <citation type="submission" date="2018-02" db="EMBL/GenBank/DDBJ databases">
        <title>The genomes of Aspergillus section Nigri reveals drivers in fungal speciation.</title>
        <authorList>
            <consortium name="DOE Joint Genome Institute"/>
            <person name="Vesth T.C."/>
            <person name="Nybo J."/>
            <person name="Theobald S."/>
            <person name="Brandl J."/>
            <person name="Frisvad J.C."/>
            <person name="Nielsen K.F."/>
            <person name="Lyhne E.K."/>
            <person name="Kogle M.E."/>
            <person name="Kuo A."/>
            <person name="Riley R."/>
            <person name="Clum A."/>
            <person name="Nolan M."/>
            <person name="Lipzen A."/>
            <person name="Salamov A."/>
            <person name="Henrissat B."/>
            <person name="Wiebenga A."/>
            <person name="De vries R.P."/>
            <person name="Grigoriev I.V."/>
            <person name="Mortensen U.H."/>
            <person name="Andersen M.R."/>
            <person name="Baker S.E."/>
        </authorList>
    </citation>
    <scope>NUCLEOTIDE SEQUENCE</scope>
    <source>
        <strain evidence="1">CBS 121060</strain>
    </source>
</reference>
<dbReference type="Proteomes" id="UP000249661">
    <property type="component" value="Unassembled WGS sequence"/>
</dbReference>
<sequence length="158" mass="17766">MGTIWRSLDSTYRLGPDARTTFARTRLRYHSRLCFSGTTRSCGQDYASSDPKGRRPGGFCSHDRFVMVEKQGKVIITISNHPIHHLYFLSRHVLLVPAFCCSRACTPSPVCGSSMMNVLTDSRRNQGLDIICLRPLTSARLVSKSTWLVKLDKGRCRG</sequence>
<evidence type="ECO:0000313" key="2">
    <source>
        <dbReference type="Proteomes" id="UP000249661"/>
    </source>
</evidence>
<gene>
    <name evidence="1" type="ORF">BO66DRAFT_243737</name>
</gene>
<accession>A0ACD1GSN0</accession>
<organism evidence="1 2">
    <name type="scientific">Aspergillus aculeatinus CBS 121060</name>
    <dbReference type="NCBI Taxonomy" id="1448322"/>
    <lineage>
        <taxon>Eukaryota</taxon>
        <taxon>Fungi</taxon>
        <taxon>Dikarya</taxon>
        <taxon>Ascomycota</taxon>
        <taxon>Pezizomycotina</taxon>
        <taxon>Eurotiomycetes</taxon>
        <taxon>Eurotiomycetidae</taxon>
        <taxon>Eurotiales</taxon>
        <taxon>Aspergillaceae</taxon>
        <taxon>Aspergillus</taxon>
        <taxon>Aspergillus subgen. Circumdati</taxon>
    </lineage>
</organism>